<dbReference type="InterPro" id="IPR007052">
    <property type="entry name" value="CS_dom"/>
</dbReference>
<dbReference type="Proteomes" id="UP001378592">
    <property type="component" value="Unassembled WGS sequence"/>
</dbReference>
<evidence type="ECO:0000256" key="1">
    <source>
        <dbReference type="ARBA" id="ARBA00022723"/>
    </source>
</evidence>
<dbReference type="InterPro" id="IPR007051">
    <property type="entry name" value="CHORD_dom"/>
</dbReference>
<dbReference type="PANTHER" id="PTHR46983">
    <property type="entry name" value="CYSTEINE AND HISTIDINE-RICH DOMAIN-CONTAINING PROTEIN 1"/>
    <property type="match status" value="1"/>
</dbReference>
<dbReference type="Pfam" id="PF04969">
    <property type="entry name" value="CS"/>
    <property type="match status" value="1"/>
</dbReference>
<gene>
    <name evidence="7" type="ORF">R5R35_010730</name>
</gene>
<protein>
    <recommendedName>
        <fullName evidence="9">Cysteine and histidine-rich domain-containing protein</fullName>
    </recommendedName>
</protein>
<evidence type="ECO:0000259" key="5">
    <source>
        <dbReference type="PROSITE" id="PS51203"/>
    </source>
</evidence>
<reference evidence="7 8" key="1">
    <citation type="submission" date="2024-03" db="EMBL/GenBank/DDBJ databases">
        <title>The genome assembly and annotation of the cricket Gryllus longicercus Weissman &amp; Gray.</title>
        <authorList>
            <person name="Szrajer S."/>
            <person name="Gray D."/>
            <person name="Ylla G."/>
        </authorList>
    </citation>
    <scope>NUCLEOTIDE SEQUENCE [LARGE SCALE GENOMIC DNA]</scope>
    <source>
        <strain evidence="7">DAG 2021-001</strain>
        <tissue evidence="7">Whole body minus gut</tissue>
    </source>
</reference>
<dbReference type="Gene3D" id="2.60.40.790">
    <property type="match status" value="1"/>
</dbReference>
<evidence type="ECO:0000313" key="7">
    <source>
        <dbReference type="EMBL" id="KAK7790858.1"/>
    </source>
</evidence>
<dbReference type="AlphaFoldDB" id="A0AAN9V3C7"/>
<dbReference type="PROSITE" id="PS51401">
    <property type="entry name" value="CHORD"/>
    <property type="match status" value="2"/>
</dbReference>
<dbReference type="InterPro" id="IPR008978">
    <property type="entry name" value="HSP20-like_chaperone"/>
</dbReference>
<dbReference type="SUPFAM" id="SSF49764">
    <property type="entry name" value="HSP20-like chaperones"/>
    <property type="match status" value="1"/>
</dbReference>
<evidence type="ECO:0000256" key="4">
    <source>
        <dbReference type="SAM" id="MobiDB-lite"/>
    </source>
</evidence>
<feature type="domain" description="CS" evidence="5">
    <location>
        <begin position="224"/>
        <end position="314"/>
    </location>
</feature>
<organism evidence="7 8">
    <name type="scientific">Gryllus longicercus</name>
    <dbReference type="NCBI Taxonomy" id="2509291"/>
    <lineage>
        <taxon>Eukaryota</taxon>
        <taxon>Metazoa</taxon>
        <taxon>Ecdysozoa</taxon>
        <taxon>Arthropoda</taxon>
        <taxon>Hexapoda</taxon>
        <taxon>Insecta</taxon>
        <taxon>Pterygota</taxon>
        <taxon>Neoptera</taxon>
        <taxon>Polyneoptera</taxon>
        <taxon>Orthoptera</taxon>
        <taxon>Ensifera</taxon>
        <taxon>Gryllidea</taxon>
        <taxon>Grylloidea</taxon>
        <taxon>Gryllidae</taxon>
        <taxon>Gryllinae</taxon>
        <taxon>Gryllus</taxon>
    </lineage>
</organism>
<feature type="domain" description="CHORD" evidence="6">
    <location>
        <begin position="153"/>
        <end position="212"/>
    </location>
</feature>
<dbReference type="Pfam" id="PF04968">
    <property type="entry name" value="CHORD"/>
    <property type="match status" value="2"/>
</dbReference>
<evidence type="ECO:0008006" key="9">
    <source>
        <dbReference type="Google" id="ProtNLM"/>
    </source>
</evidence>
<comment type="caution">
    <text evidence="7">The sequence shown here is derived from an EMBL/GenBank/DDBJ whole genome shotgun (WGS) entry which is preliminary data.</text>
</comment>
<feature type="region of interest" description="Disordered" evidence="4">
    <location>
        <begin position="322"/>
        <end position="346"/>
    </location>
</feature>
<dbReference type="EMBL" id="JAZDUA010000581">
    <property type="protein sequence ID" value="KAK7790858.1"/>
    <property type="molecule type" value="Genomic_DNA"/>
</dbReference>
<feature type="domain" description="CHORD" evidence="6">
    <location>
        <begin position="11"/>
        <end position="70"/>
    </location>
</feature>
<keyword evidence="1" id="KW-0479">Metal-binding</keyword>
<keyword evidence="3" id="KW-0862">Zinc</keyword>
<keyword evidence="2" id="KW-0677">Repeat</keyword>
<name>A0AAN9V3C7_9ORTH</name>
<dbReference type="InterPro" id="IPR039790">
    <property type="entry name" value="CHRD1"/>
</dbReference>
<evidence type="ECO:0000259" key="6">
    <source>
        <dbReference type="PROSITE" id="PS51401"/>
    </source>
</evidence>
<keyword evidence="8" id="KW-1185">Reference proteome</keyword>
<dbReference type="GO" id="GO:0046872">
    <property type="term" value="F:metal ion binding"/>
    <property type="evidence" value="ECO:0007669"/>
    <property type="project" value="UniProtKB-KW"/>
</dbReference>
<feature type="compositionally biased region" description="Acidic residues" evidence="4">
    <location>
        <begin position="335"/>
        <end position="346"/>
    </location>
</feature>
<dbReference type="Gene3D" id="4.10.1130.20">
    <property type="match status" value="2"/>
</dbReference>
<evidence type="ECO:0000313" key="8">
    <source>
        <dbReference type="Proteomes" id="UP001378592"/>
    </source>
</evidence>
<evidence type="ECO:0000256" key="2">
    <source>
        <dbReference type="ARBA" id="ARBA00022737"/>
    </source>
</evidence>
<proteinExistence type="predicted"/>
<dbReference type="PROSITE" id="PS51203">
    <property type="entry name" value="CS"/>
    <property type="match status" value="1"/>
</dbReference>
<evidence type="ECO:0000256" key="3">
    <source>
        <dbReference type="ARBA" id="ARBA00022833"/>
    </source>
</evidence>
<sequence length="346" mass="38811">MPSEGSELLQCYNRGCGQKFDPQTNKEDSCIHHPGAPFFHDAYKGWSCCNKKCTDFTEFLNIKGCTKSYHSNVKPPEPEKPVVDKSKADEVIEYKAPEPLVREALERPSFDSPLMTLKVDVSPALAQQVQSLKLGSNSQETPVSSEIPIGTPCKNGGCKQVYEGSSSNYSPCIYHPGVPVFHEGLKFWSCCQRRTTDFNSFLEQEGCKTGTHVWIKEKQDGDKSVACRFDWHQTATHVVVSVFAKKYDPNVSSVELNPIRLKVHLFFPEEDSSFDLDVELRGIVDVDRSSANMLQTKLEVKLRKAEPGSWPKLDFPRIASATPQKEEKVEKVEADIEDDSVDLSDL</sequence>
<feature type="compositionally biased region" description="Basic and acidic residues" evidence="4">
    <location>
        <begin position="324"/>
        <end position="334"/>
    </location>
</feature>
<accession>A0AAN9V3C7</accession>
<dbReference type="CDD" id="cd06488">
    <property type="entry name" value="p23_melusin_like"/>
    <property type="match status" value="1"/>
</dbReference>
<dbReference type="PANTHER" id="PTHR46983:SF3">
    <property type="entry name" value="CHPADIPLOID STATE MAINTENANCE PROTEIN CHPA"/>
    <property type="match status" value="1"/>
</dbReference>